<name>A0A2T6KQD2_9RHOB</name>
<proteinExistence type="predicted"/>
<organism evidence="1 2">
    <name type="scientific">Yoonia sediminilitoris</name>
    <dbReference type="NCBI Taxonomy" id="1286148"/>
    <lineage>
        <taxon>Bacteria</taxon>
        <taxon>Pseudomonadati</taxon>
        <taxon>Pseudomonadota</taxon>
        <taxon>Alphaproteobacteria</taxon>
        <taxon>Rhodobacterales</taxon>
        <taxon>Paracoccaceae</taxon>
        <taxon>Yoonia</taxon>
    </lineage>
</organism>
<keyword evidence="2" id="KW-1185">Reference proteome</keyword>
<sequence>MFDDDQPGVWHERVHNRVMTTGACRAKRSAACTMFSLPVLRRRGAATCVAPAPPEKTPVAAHLVRPGPMSAFLTAHKVFAALQ</sequence>
<comment type="caution">
    <text evidence="1">The sequence shown here is derived from an EMBL/GenBank/DDBJ whole genome shotgun (WGS) entry which is preliminary data.</text>
</comment>
<evidence type="ECO:0000313" key="1">
    <source>
        <dbReference type="EMBL" id="PUB18771.1"/>
    </source>
</evidence>
<reference evidence="1 2" key="1">
    <citation type="submission" date="2018-04" db="EMBL/GenBank/DDBJ databases">
        <title>Genomic Encyclopedia of Archaeal and Bacterial Type Strains, Phase II (KMG-II): from individual species to whole genera.</title>
        <authorList>
            <person name="Goeker M."/>
        </authorList>
    </citation>
    <scope>NUCLEOTIDE SEQUENCE [LARGE SCALE GENOMIC DNA]</scope>
    <source>
        <strain evidence="1 2">DSM 29955</strain>
    </source>
</reference>
<gene>
    <name evidence="1" type="ORF">C8N45_101357</name>
</gene>
<dbReference type="AlphaFoldDB" id="A0A2T6KQD2"/>
<evidence type="ECO:0000313" key="2">
    <source>
        <dbReference type="Proteomes" id="UP000244523"/>
    </source>
</evidence>
<accession>A0A2T6KQD2</accession>
<protein>
    <submittedName>
        <fullName evidence="1">Uncharacterized protein</fullName>
    </submittedName>
</protein>
<dbReference type="EMBL" id="QBUD01000001">
    <property type="protein sequence ID" value="PUB18771.1"/>
    <property type="molecule type" value="Genomic_DNA"/>
</dbReference>
<dbReference type="Proteomes" id="UP000244523">
    <property type="component" value="Unassembled WGS sequence"/>
</dbReference>